<protein>
    <submittedName>
        <fullName evidence="1">Uncharacterized protein</fullName>
    </submittedName>
</protein>
<proteinExistence type="predicted"/>
<gene>
    <name evidence="1" type="ORF">GN277_00195</name>
</gene>
<keyword evidence="2" id="KW-1185">Reference proteome</keyword>
<sequence length="168" mass="18931">MGTANTPYDDVFRTLLNDCSGLIIPVINEVFGENYTGKEDIIFSPNEHYINQQDGHEAERITDTCFKIIGTKTKKYHLECQSSADNSMLIRFFEYDTQIALDEGVIQGNVLRVTLPHSAVLYLRSGSTTPNQLKTEIITPGGSISYEIQVMKSQQYTLGEIFKKGFYS</sequence>
<accession>A0A7X3MCJ8</accession>
<dbReference type="EMBL" id="WUQX01000001">
    <property type="protein sequence ID" value="MXP73919.1"/>
    <property type="molecule type" value="Genomic_DNA"/>
</dbReference>
<dbReference type="Proteomes" id="UP000460412">
    <property type="component" value="Unassembled WGS sequence"/>
</dbReference>
<evidence type="ECO:0000313" key="1">
    <source>
        <dbReference type="EMBL" id="MXP73919.1"/>
    </source>
</evidence>
<dbReference type="AlphaFoldDB" id="A0A7X3MCJ8"/>
<dbReference type="RefSeq" id="WP_159748850.1">
    <property type="nucleotide sequence ID" value="NZ_WUQX01000001.1"/>
</dbReference>
<reference evidence="1 2" key="1">
    <citation type="submission" date="2019-12" db="EMBL/GenBank/DDBJ databases">
        <title>Sporaefaciens musculi gen. nov., sp. nov., a novel bacterium isolated from the caecum of an obese mouse.</title>
        <authorList>
            <person name="Rasmussen T.S."/>
            <person name="Streidl T."/>
            <person name="Hitch T.C.A."/>
            <person name="Wortmann E."/>
            <person name="Deptula P."/>
            <person name="Hansen M."/>
            <person name="Nielsen D.S."/>
            <person name="Clavel T."/>
            <person name="Vogensen F.K."/>
        </authorList>
    </citation>
    <scope>NUCLEOTIDE SEQUENCE [LARGE SCALE GENOMIC DNA]</scope>
    <source>
        <strain evidence="1 2">WCA-9-b2</strain>
    </source>
</reference>
<comment type="caution">
    <text evidence="1">The sequence shown here is derived from an EMBL/GenBank/DDBJ whole genome shotgun (WGS) entry which is preliminary data.</text>
</comment>
<organism evidence="1 2">
    <name type="scientific">Sporofaciens musculi</name>
    <dbReference type="NCBI Taxonomy" id="2681861"/>
    <lineage>
        <taxon>Bacteria</taxon>
        <taxon>Bacillati</taxon>
        <taxon>Bacillota</taxon>
        <taxon>Clostridia</taxon>
        <taxon>Lachnospirales</taxon>
        <taxon>Lachnospiraceae</taxon>
        <taxon>Sporofaciens</taxon>
    </lineage>
</organism>
<evidence type="ECO:0000313" key="2">
    <source>
        <dbReference type="Proteomes" id="UP000460412"/>
    </source>
</evidence>
<name>A0A7X3MCJ8_9FIRM</name>